<evidence type="ECO:0000256" key="13">
    <source>
        <dbReference type="SAM" id="SignalP"/>
    </source>
</evidence>
<evidence type="ECO:0000256" key="3">
    <source>
        <dbReference type="ARBA" id="ARBA00009881"/>
    </source>
</evidence>
<keyword evidence="5" id="KW-0216">Detoxification</keyword>
<dbReference type="InterPro" id="IPR013785">
    <property type="entry name" value="Aldolase_TIM"/>
</dbReference>
<evidence type="ECO:0000256" key="11">
    <source>
        <dbReference type="ARBA" id="ARBA00031155"/>
    </source>
</evidence>
<dbReference type="RefSeq" id="WP_013919057.1">
    <property type="nucleotide sequence ID" value="NC_015690.1"/>
</dbReference>
<dbReference type="Proteomes" id="UP000006620">
    <property type="component" value="Chromosome"/>
</dbReference>
<comment type="function">
    <text evidence="2">Nitronate monooxygenase that uses molecular oxygen to catalyze the oxidative denitrification of alkyl nitronates. Acts on propionate 3-nitronate (P3N), the presumed physiological substrate. Probably functions in the detoxification of P3N, a metabolic poison produced by plants and fungi as a defense mechanism.</text>
</comment>
<dbReference type="PATRIC" id="fig|1036673.3.peg.4988"/>
<keyword evidence="8" id="KW-0547">Nucleotide-binding</keyword>
<dbReference type="EMBL" id="CP002869">
    <property type="protein sequence ID" value="AEI43904.1"/>
    <property type="molecule type" value="Genomic_DNA"/>
</dbReference>
<dbReference type="Pfam" id="PF03060">
    <property type="entry name" value="NMO"/>
    <property type="match status" value="1"/>
</dbReference>
<keyword evidence="14" id="KW-0223">Dioxygenase</keyword>
<sequence>MKMTWHHPIIAAPMAGGVSTPALAAAVSNAGGLGFLAAGYKTADAMRAEIGALRKLTDAPFGMNLFVPGEDAVDEAALAAYAERMRKEAALYGVEPGRPVYDDDDWQGKLQVLRELSVPVVSFTFGCPSSEVVKQLQASGSTVVVTVTSRDEAVTAVEAGADALCVQGSEAGGHQAAFGNALPDREPQSLLELLREVREAADVPLIAAGGLMQGADVAAVLREGACAAQLGTAFLLCPESGTHAVHRAALTDGRYAATALTRAFTGRRARGLVNRFMREYPDAPAAYPQLHHLTRPIRKAGGDCGDGEALSLWAGQGYRLARALPASQLVEVLLREAAEAMPEAGGLPS</sequence>
<feature type="signal peptide" evidence="13">
    <location>
        <begin position="1"/>
        <end position="24"/>
    </location>
</feature>
<keyword evidence="10" id="KW-0503">Monooxygenase</keyword>
<comment type="similarity">
    <text evidence="3">Belongs to the nitronate monooxygenase family. NMO class I subfamily.</text>
</comment>
<organism evidence="14 15">
    <name type="scientific">Paenibacillus mucilaginosus (strain KNP414)</name>
    <dbReference type="NCBI Taxonomy" id="1036673"/>
    <lineage>
        <taxon>Bacteria</taxon>
        <taxon>Bacillati</taxon>
        <taxon>Bacillota</taxon>
        <taxon>Bacilli</taxon>
        <taxon>Bacillales</taxon>
        <taxon>Paenibacillaceae</taxon>
        <taxon>Paenibacillus</taxon>
    </lineage>
</organism>
<protein>
    <recommendedName>
        <fullName evidence="4">Probable nitronate monooxygenase</fullName>
    </recommendedName>
    <alternativeName>
        <fullName evidence="11">Propionate 3-nitronate monooxygenase</fullName>
    </alternativeName>
</protein>
<dbReference type="SUPFAM" id="SSF51412">
    <property type="entry name" value="Inosine monophosphate dehydrogenase (IMPDH)"/>
    <property type="match status" value="1"/>
</dbReference>
<evidence type="ECO:0000256" key="8">
    <source>
        <dbReference type="ARBA" id="ARBA00022741"/>
    </source>
</evidence>
<dbReference type="InterPro" id="IPR004136">
    <property type="entry name" value="NMO"/>
</dbReference>
<evidence type="ECO:0000256" key="12">
    <source>
        <dbReference type="ARBA" id="ARBA00049401"/>
    </source>
</evidence>
<dbReference type="GO" id="GO:0000166">
    <property type="term" value="F:nucleotide binding"/>
    <property type="evidence" value="ECO:0007669"/>
    <property type="project" value="UniProtKB-KW"/>
</dbReference>
<feature type="chain" id="PRO_5003370292" description="Probable nitronate monooxygenase" evidence="13">
    <location>
        <begin position="25"/>
        <end position="349"/>
    </location>
</feature>
<evidence type="ECO:0000256" key="6">
    <source>
        <dbReference type="ARBA" id="ARBA00022630"/>
    </source>
</evidence>
<comment type="catalytic activity">
    <reaction evidence="12">
        <text>3 propionate 3-nitronate + 3 O2 + H2O = 3 3-oxopropanoate + 2 nitrate + nitrite + H2O2 + 3 H(+)</text>
        <dbReference type="Rhea" id="RHEA:57332"/>
        <dbReference type="ChEBI" id="CHEBI:15377"/>
        <dbReference type="ChEBI" id="CHEBI:15378"/>
        <dbReference type="ChEBI" id="CHEBI:15379"/>
        <dbReference type="ChEBI" id="CHEBI:16240"/>
        <dbReference type="ChEBI" id="CHEBI:16301"/>
        <dbReference type="ChEBI" id="CHEBI:17632"/>
        <dbReference type="ChEBI" id="CHEBI:33190"/>
        <dbReference type="ChEBI" id="CHEBI:136067"/>
    </reaction>
</comment>
<reference evidence="15" key="1">
    <citation type="submission" date="2011-06" db="EMBL/GenBank/DDBJ databases">
        <title>Complete genome sequence of Paenibacillus mucilaginosus KNP414.</title>
        <authorList>
            <person name="Wang J."/>
            <person name="Hu S."/>
            <person name="Hu X."/>
            <person name="Zhang B."/>
            <person name="Dong D."/>
            <person name="Zhang S."/>
            <person name="Zhao K."/>
            <person name="Wu D."/>
        </authorList>
    </citation>
    <scope>NUCLEOTIDE SEQUENCE [LARGE SCALE GENOMIC DNA]</scope>
    <source>
        <strain evidence="15">KNP414</strain>
    </source>
</reference>
<evidence type="ECO:0000256" key="7">
    <source>
        <dbReference type="ARBA" id="ARBA00022643"/>
    </source>
</evidence>
<dbReference type="GO" id="GO:0018580">
    <property type="term" value="F:nitronate monooxygenase activity"/>
    <property type="evidence" value="ECO:0007669"/>
    <property type="project" value="InterPro"/>
</dbReference>
<keyword evidence="9" id="KW-0560">Oxidoreductase</keyword>
<evidence type="ECO:0000313" key="14">
    <source>
        <dbReference type="EMBL" id="AEI43904.1"/>
    </source>
</evidence>
<name>F8FG84_PAEMK</name>
<dbReference type="Gene3D" id="3.20.20.70">
    <property type="entry name" value="Aldolase class I"/>
    <property type="match status" value="1"/>
</dbReference>
<evidence type="ECO:0000256" key="1">
    <source>
        <dbReference type="ARBA" id="ARBA00001917"/>
    </source>
</evidence>
<evidence type="ECO:0000256" key="10">
    <source>
        <dbReference type="ARBA" id="ARBA00023033"/>
    </source>
</evidence>
<dbReference type="GO" id="GO:0009636">
    <property type="term" value="P:response to toxic substance"/>
    <property type="evidence" value="ECO:0007669"/>
    <property type="project" value="UniProtKB-KW"/>
</dbReference>
<dbReference type="PANTHER" id="PTHR42747:SF3">
    <property type="entry name" value="NITRONATE MONOOXYGENASE-RELATED"/>
    <property type="match status" value="1"/>
</dbReference>
<evidence type="ECO:0000313" key="15">
    <source>
        <dbReference type="Proteomes" id="UP000006620"/>
    </source>
</evidence>
<evidence type="ECO:0000256" key="5">
    <source>
        <dbReference type="ARBA" id="ARBA00022575"/>
    </source>
</evidence>
<evidence type="ECO:0000256" key="9">
    <source>
        <dbReference type="ARBA" id="ARBA00023002"/>
    </source>
</evidence>
<dbReference type="GO" id="GO:0051213">
    <property type="term" value="F:dioxygenase activity"/>
    <property type="evidence" value="ECO:0007669"/>
    <property type="project" value="UniProtKB-KW"/>
</dbReference>
<reference evidence="14 15" key="2">
    <citation type="journal article" date="2013" name="Genome Announc.">
        <title>Genome Sequence of Growth-Improving Paenibacillus mucilaginosus Strain KNP414.</title>
        <authorList>
            <person name="Lu J.J."/>
            <person name="Wang J.F."/>
            <person name="Hu X.F."/>
        </authorList>
    </citation>
    <scope>NUCLEOTIDE SEQUENCE [LARGE SCALE GENOMIC DNA]</scope>
    <source>
        <strain evidence="14 15">KNP414</strain>
    </source>
</reference>
<dbReference type="FunFam" id="3.20.20.70:FF:000154">
    <property type="entry name" value="Probable nitronate monooxygenase"/>
    <property type="match status" value="1"/>
</dbReference>
<dbReference type="PANTHER" id="PTHR42747">
    <property type="entry name" value="NITRONATE MONOOXYGENASE-RELATED"/>
    <property type="match status" value="1"/>
</dbReference>
<keyword evidence="6" id="KW-0285">Flavoprotein</keyword>
<comment type="cofactor">
    <cofactor evidence="1">
        <name>FMN</name>
        <dbReference type="ChEBI" id="CHEBI:58210"/>
    </cofactor>
</comment>
<evidence type="ECO:0000256" key="4">
    <source>
        <dbReference type="ARBA" id="ARBA00013457"/>
    </source>
</evidence>
<dbReference type="HOGENOM" id="CLU_038732_5_1_9"/>
<dbReference type="KEGG" id="pms:KNP414_05380"/>
<gene>
    <name evidence="14" type="ordered locus">KNP414_05380</name>
</gene>
<keyword evidence="13" id="KW-0732">Signal</keyword>
<dbReference type="AlphaFoldDB" id="F8FG84"/>
<dbReference type="CDD" id="cd04730">
    <property type="entry name" value="NPD_like"/>
    <property type="match status" value="1"/>
</dbReference>
<proteinExistence type="inferred from homology"/>
<accession>F8FG84</accession>
<keyword evidence="7" id="KW-0288">FMN</keyword>
<evidence type="ECO:0000256" key="2">
    <source>
        <dbReference type="ARBA" id="ARBA00003535"/>
    </source>
</evidence>